<keyword evidence="1 6" id="KW-0963">Cytoplasm</keyword>
<dbReference type="GO" id="GO:0005524">
    <property type="term" value="F:ATP binding"/>
    <property type="evidence" value="ECO:0007669"/>
    <property type="project" value="UniProtKB-UniRule"/>
</dbReference>
<dbReference type="SUPFAM" id="SSF52540">
    <property type="entry name" value="P-loop containing nucleoside triphosphate hydrolases"/>
    <property type="match status" value="1"/>
</dbReference>
<feature type="coiled-coil region" evidence="6">
    <location>
        <begin position="683"/>
        <end position="717"/>
    </location>
</feature>
<dbReference type="GO" id="GO:0007059">
    <property type="term" value="P:chromosome segregation"/>
    <property type="evidence" value="ECO:0007669"/>
    <property type="project" value="UniProtKB-UniRule"/>
</dbReference>
<dbReference type="GO" id="GO:0006260">
    <property type="term" value="P:DNA replication"/>
    <property type="evidence" value="ECO:0007669"/>
    <property type="project" value="UniProtKB-UniRule"/>
</dbReference>
<comment type="subunit">
    <text evidence="6">Homodimer.</text>
</comment>
<dbReference type="SUPFAM" id="SSF75553">
    <property type="entry name" value="Smc hinge domain"/>
    <property type="match status" value="1"/>
</dbReference>
<dbReference type="RefSeq" id="WP_100609205.1">
    <property type="nucleotide sequence ID" value="NZ_CP024962.1"/>
</dbReference>
<name>A0A2K8NU17_9MOLU</name>
<comment type="domain">
    <text evidence="6">Contains large globular domains required for ATP hydrolysis at each terminus and a third globular domain forming a flexible hinge near the middle of the molecule. These domains are separated by coiled-coil structures.</text>
</comment>
<dbReference type="Gene3D" id="1.20.1060.20">
    <property type="match status" value="1"/>
</dbReference>
<evidence type="ECO:0000256" key="1">
    <source>
        <dbReference type="ARBA" id="ARBA00022490"/>
    </source>
</evidence>
<comment type="subcellular location">
    <subcellularLocation>
        <location evidence="6">Cytoplasm</location>
    </subcellularLocation>
</comment>
<dbReference type="InterPro" id="IPR003395">
    <property type="entry name" value="RecF/RecN/SMC_N"/>
</dbReference>
<dbReference type="KEGG" id="efr:EFREU_v1c02240"/>
<dbReference type="InterPro" id="IPR024704">
    <property type="entry name" value="SMC"/>
</dbReference>
<dbReference type="Gene3D" id="3.30.70.1620">
    <property type="match status" value="1"/>
</dbReference>
<dbReference type="AlphaFoldDB" id="A0A2K8NU17"/>
<protein>
    <recommendedName>
        <fullName evidence="6">Chromosome partition protein Smc</fullName>
    </recommendedName>
</protein>
<evidence type="ECO:0000256" key="4">
    <source>
        <dbReference type="ARBA" id="ARBA00023054"/>
    </source>
</evidence>
<dbReference type="GO" id="GO:0007062">
    <property type="term" value="P:sister chromatid cohesion"/>
    <property type="evidence" value="ECO:0007669"/>
    <property type="project" value="InterPro"/>
</dbReference>
<dbReference type="Proteomes" id="UP000232222">
    <property type="component" value="Chromosome"/>
</dbReference>
<dbReference type="Pfam" id="PF02463">
    <property type="entry name" value="SMC_N"/>
    <property type="match status" value="1"/>
</dbReference>
<dbReference type="EMBL" id="CP024962">
    <property type="protein sequence ID" value="ATZ16251.1"/>
    <property type="molecule type" value="Genomic_DNA"/>
</dbReference>
<dbReference type="OrthoDB" id="9808768at2"/>
<dbReference type="InterPro" id="IPR011890">
    <property type="entry name" value="SMC_prok"/>
</dbReference>
<dbReference type="InterPro" id="IPR036277">
    <property type="entry name" value="SMC_hinge_sf"/>
</dbReference>
<reference evidence="7 8" key="1">
    <citation type="submission" date="2017-11" db="EMBL/GenBank/DDBJ databases">
        <title>Genome sequence of Entomoplasma freundtii BARC 318 (ATCC 51999).</title>
        <authorList>
            <person name="Lo W.-S."/>
            <person name="Gasparich G.E."/>
            <person name="Kuo C.-H."/>
        </authorList>
    </citation>
    <scope>NUCLEOTIDE SEQUENCE [LARGE SCALE GENOMIC DNA]</scope>
    <source>
        <strain evidence="7 8">BARC 318</strain>
    </source>
</reference>
<dbReference type="Gene3D" id="3.40.50.300">
    <property type="entry name" value="P-loop containing nucleotide triphosphate hydrolases"/>
    <property type="match status" value="2"/>
</dbReference>
<feature type="binding site" evidence="6">
    <location>
        <begin position="33"/>
        <end position="40"/>
    </location>
    <ligand>
        <name>ATP</name>
        <dbReference type="ChEBI" id="CHEBI:30616"/>
    </ligand>
</feature>
<dbReference type="GO" id="GO:0005737">
    <property type="term" value="C:cytoplasm"/>
    <property type="evidence" value="ECO:0007669"/>
    <property type="project" value="UniProtKB-SubCell"/>
</dbReference>
<dbReference type="GO" id="GO:0016887">
    <property type="term" value="F:ATP hydrolysis activity"/>
    <property type="evidence" value="ECO:0007669"/>
    <property type="project" value="InterPro"/>
</dbReference>
<keyword evidence="3 6" id="KW-0067">ATP-binding</keyword>
<evidence type="ECO:0000256" key="5">
    <source>
        <dbReference type="ARBA" id="ARBA00023125"/>
    </source>
</evidence>
<gene>
    <name evidence="6 7" type="primary">smc</name>
    <name evidence="7" type="ORF">EFREU_v1c02240</name>
</gene>
<dbReference type="HAMAP" id="MF_01894">
    <property type="entry name" value="Smc_prok"/>
    <property type="match status" value="1"/>
</dbReference>
<organism evidence="7 8">
    <name type="scientific">Entomoplasma freundtii</name>
    <dbReference type="NCBI Taxonomy" id="74700"/>
    <lineage>
        <taxon>Bacteria</taxon>
        <taxon>Bacillati</taxon>
        <taxon>Mycoplasmatota</taxon>
        <taxon>Mollicutes</taxon>
        <taxon>Entomoplasmatales</taxon>
        <taxon>Entomoplasmataceae</taxon>
        <taxon>Entomoplasma</taxon>
    </lineage>
</organism>
<comment type="function">
    <text evidence="6">Required for chromosome condensation and partitioning.</text>
</comment>
<dbReference type="SMART" id="SM00968">
    <property type="entry name" value="SMC_hinge"/>
    <property type="match status" value="1"/>
</dbReference>
<keyword evidence="4 6" id="KW-0175">Coiled coil</keyword>
<dbReference type="PANTHER" id="PTHR43977">
    <property type="entry name" value="STRUCTURAL MAINTENANCE OF CHROMOSOMES PROTEIN 3"/>
    <property type="match status" value="1"/>
</dbReference>
<evidence type="ECO:0000313" key="7">
    <source>
        <dbReference type="EMBL" id="ATZ16251.1"/>
    </source>
</evidence>
<feature type="coiled-coil region" evidence="6">
    <location>
        <begin position="624"/>
        <end position="651"/>
    </location>
</feature>
<evidence type="ECO:0000256" key="6">
    <source>
        <dbReference type="HAMAP-Rule" id="MF_01894"/>
    </source>
</evidence>
<keyword evidence="5 6" id="KW-0238">DNA-binding</keyword>
<dbReference type="PIRSF" id="PIRSF005719">
    <property type="entry name" value="SMC"/>
    <property type="match status" value="1"/>
</dbReference>
<evidence type="ECO:0000256" key="3">
    <source>
        <dbReference type="ARBA" id="ARBA00022840"/>
    </source>
</evidence>
<dbReference type="Pfam" id="PF06470">
    <property type="entry name" value="SMC_hinge"/>
    <property type="match status" value="1"/>
</dbReference>
<accession>A0A2K8NU17</accession>
<feature type="coiled-coil region" evidence="6">
    <location>
        <begin position="342"/>
        <end position="383"/>
    </location>
</feature>
<feature type="coiled-coil region" evidence="6">
    <location>
        <begin position="251"/>
        <end position="313"/>
    </location>
</feature>
<dbReference type="InterPro" id="IPR010935">
    <property type="entry name" value="SMC_hinge"/>
</dbReference>
<evidence type="ECO:0000256" key="2">
    <source>
        <dbReference type="ARBA" id="ARBA00022741"/>
    </source>
</evidence>
<proteinExistence type="inferred from homology"/>
<evidence type="ECO:0000313" key="8">
    <source>
        <dbReference type="Proteomes" id="UP000232222"/>
    </source>
</evidence>
<dbReference type="GO" id="GO:0030261">
    <property type="term" value="P:chromosome condensation"/>
    <property type="evidence" value="ECO:0007669"/>
    <property type="project" value="InterPro"/>
</dbReference>
<keyword evidence="2 6" id="KW-0547">Nucleotide-binding</keyword>
<dbReference type="GO" id="GO:0005694">
    <property type="term" value="C:chromosome"/>
    <property type="evidence" value="ECO:0007669"/>
    <property type="project" value="InterPro"/>
</dbReference>
<dbReference type="InterPro" id="IPR027417">
    <property type="entry name" value="P-loop_NTPase"/>
</dbReference>
<keyword evidence="8" id="KW-1185">Reference proteome</keyword>
<comment type="similarity">
    <text evidence="6">Belongs to the SMC family.</text>
</comment>
<dbReference type="CDD" id="cd03278">
    <property type="entry name" value="ABC_SMC_barmotin"/>
    <property type="match status" value="1"/>
</dbReference>
<dbReference type="GO" id="GO:0003677">
    <property type="term" value="F:DNA binding"/>
    <property type="evidence" value="ECO:0007669"/>
    <property type="project" value="UniProtKB-UniRule"/>
</dbReference>
<sequence length="992" mass="112300">MLFLKQIRAHGFKSFAELTVLDFTHEMVGIVGPNGSGKSNITDAIRWALGEQSSKSLRGAGLDDVVFSGSANLPPQETAEVTLVFDNSTNVFQKWATPLVEITRRFNKKTRDSDFYINNERVKLKEIQDLALETGLTKSSIAIISQGTISKFAEAKPDERREIFDEAAGVAKYKRRKREAQTKLIKAMENYHRANDLTLEIEKRLPNLERQAHKARLAEAKKTELQQFEKSILTLDVQSYQKRIGEIMEFLPNIETEVRQLTNDLQQSETELNELLKDNSLSGNTISNLNQDFQKLVEKISDLKIQKTAAEEHENQQKQNNSFANLQADKTQRDFANIKNAQQMETDRIREAKNNFDRLNEQYDAVNNKYQNLRQELEQLQNTEGPLTYRLTQLRNQKVRGFDKSQGYQAIINNQKNLPGVIGSLKDLVSVDEQYQIAISAVIANTLNAIVMRTNADVKASVNFLRTNQLGRVTFLPLDTLTPSTITGSTATMIANQKGFLGFANQIVKIKAEYQIALDYALGTVIVVNEYDDAIQMAQTIQNRFNIVSLTGDRILPRGAIVGGQNKTSNLFQTPRGQESNLVDLENQLANLYEALKIKGQALHETKIARDGLRDEVNECQSRISIGNHQIQQYQKQLQDLNNQYLALTGKSLLGNSSQAQQTLASVRLAKEILKCESQRDDLQNHINKITLAKNKYAERQQELNTANQAKREILNNKRSHLTSAQQELTLIEKDNSAKLAKLQADYGLTLETVLNQKVEGFTDEEKVRERISILIQELRNLGNVNYDSIAEYQTEKERYDYFKQELESLFQGMKNFENIIKSIDQEMETQFKQVVDDVNTVLPEVFQKLFGGGDANLKYTDPDNILETGIEIRVNPPGKKITNINLLSGGEKSLVALSVLFSILKVRPLPLVILDEAEAPLDPANVERFARYVRHFTKDSQFLIVTHREGTMENCDILYGVTMETQGVTKMVKIKLVEAKQLGISEQQVTA</sequence>